<dbReference type="InterPro" id="IPR036259">
    <property type="entry name" value="MFS_trans_sf"/>
</dbReference>
<dbReference type="PANTHER" id="PTHR43414:SF6">
    <property type="entry name" value="MULTIDRUG RESISTANCE PROTEIN MDTG"/>
    <property type="match status" value="1"/>
</dbReference>
<feature type="transmembrane region" description="Helical" evidence="7">
    <location>
        <begin position="333"/>
        <end position="351"/>
    </location>
</feature>
<keyword evidence="6 7" id="KW-0472">Membrane</keyword>
<evidence type="ECO:0000259" key="8">
    <source>
        <dbReference type="PROSITE" id="PS50850"/>
    </source>
</evidence>
<keyword evidence="2" id="KW-0813">Transport</keyword>
<evidence type="ECO:0000256" key="1">
    <source>
        <dbReference type="ARBA" id="ARBA00004651"/>
    </source>
</evidence>
<feature type="transmembrane region" description="Helical" evidence="7">
    <location>
        <begin position="91"/>
        <end position="114"/>
    </location>
</feature>
<organism evidence="9">
    <name type="scientific">bioreactor metagenome</name>
    <dbReference type="NCBI Taxonomy" id="1076179"/>
    <lineage>
        <taxon>unclassified sequences</taxon>
        <taxon>metagenomes</taxon>
        <taxon>ecological metagenomes</taxon>
    </lineage>
</organism>
<dbReference type="GO" id="GO:0022857">
    <property type="term" value="F:transmembrane transporter activity"/>
    <property type="evidence" value="ECO:0007669"/>
    <property type="project" value="InterPro"/>
</dbReference>
<gene>
    <name evidence="9" type="ORF">SDC9_91909</name>
</gene>
<feature type="transmembrane region" description="Helical" evidence="7">
    <location>
        <begin position="269"/>
        <end position="286"/>
    </location>
</feature>
<dbReference type="AlphaFoldDB" id="A0A645A2Z0"/>
<evidence type="ECO:0000256" key="6">
    <source>
        <dbReference type="ARBA" id="ARBA00023136"/>
    </source>
</evidence>
<feature type="domain" description="Major facilitator superfamily (MFS) profile" evidence="8">
    <location>
        <begin position="1"/>
        <end position="357"/>
    </location>
</feature>
<comment type="caution">
    <text evidence="9">The sequence shown here is derived from an EMBL/GenBank/DDBJ whole genome shotgun (WGS) entry which is preliminary data.</text>
</comment>
<comment type="subcellular location">
    <subcellularLocation>
        <location evidence="1">Cell membrane</location>
        <topology evidence="1">Multi-pass membrane protein</topology>
    </subcellularLocation>
</comment>
<dbReference type="PRINTS" id="PR01035">
    <property type="entry name" value="TCRTETA"/>
</dbReference>
<evidence type="ECO:0000256" key="2">
    <source>
        <dbReference type="ARBA" id="ARBA00022448"/>
    </source>
</evidence>
<feature type="transmembrane region" description="Helical" evidence="7">
    <location>
        <begin position="307"/>
        <end position="327"/>
    </location>
</feature>
<dbReference type="GO" id="GO:0005886">
    <property type="term" value="C:plasma membrane"/>
    <property type="evidence" value="ECO:0007669"/>
    <property type="project" value="UniProtKB-SubCell"/>
</dbReference>
<feature type="transmembrane region" description="Helical" evidence="7">
    <location>
        <begin position="214"/>
        <end position="238"/>
    </location>
</feature>
<accession>A0A645A2Z0</accession>
<keyword evidence="4 7" id="KW-0812">Transmembrane</keyword>
<feature type="transmembrane region" description="Helical" evidence="7">
    <location>
        <begin position="247"/>
        <end position="263"/>
    </location>
</feature>
<feature type="transmembrane region" description="Helical" evidence="7">
    <location>
        <begin position="126"/>
        <end position="147"/>
    </location>
</feature>
<sequence>MFGIAFATMAIANFLMAPFWGEFGDRYGYVKGLSVACLGYTCGQLIFSQANGTAMVLIGRFIAGGFLSGHAVSVMAYLASAAEDHQTKAKYMAFFAALTSVGVALGYFLGGFLGDYALQTWFSVRPVFYVQAAGLFAGVFLIWPWVGELKLNQNQAKLRFSQMNPISSILKSAPLIQGPLLLFLVISFLTSFATNAQDQSFNYFLRAQLKFPPSYNGVFKAVVGMIALTANLTLNLWLSRRTDLRKSIIPVLLLCATALAFLVVVQGNVLFFTAALVFYILNAIYLPMQQGLIVRNTMGSKGEISGIFNAVKALGMCLGPLFSGLVFAQNPKLPFVAAMIAFLLAGLLSIYNRRQYSRAEQSI</sequence>
<dbReference type="PANTHER" id="PTHR43414">
    <property type="entry name" value="MULTIDRUG RESISTANCE PROTEIN MDTG"/>
    <property type="match status" value="1"/>
</dbReference>
<name>A0A645A2Z0_9ZZZZ</name>
<protein>
    <recommendedName>
        <fullName evidence="8">Major facilitator superfamily (MFS) profile domain-containing protein</fullName>
    </recommendedName>
</protein>
<keyword evidence="5 7" id="KW-1133">Transmembrane helix</keyword>
<evidence type="ECO:0000256" key="7">
    <source>
        <dbReference type="SAM" id="Phobius"/>
    </source>
</evidence>
<dbReference type="InterPro" id="IPR001958">
    <property type="entry name" value="Tet-R_TetA/multi-R_MdtG-like"/>
</dbReference>
<proteinExistence type="predicted"/>
<dbReference type="PROSITE" id="PS50850">
    <property type="entry name" value="MFS"/>
    <property type="match status" value="1"/>
</dbReference>
<dbReference type="InterPro" id="IPR011701">
    <property type="entry name" value="MFS"/>
</dbReference>
<feature type="transmembrane region" description="Helical" evidence="7">
    <location>
        <begin position="168"/>
        <end position="194"/>
    </location>
</feature>
<evidence type="ECO:0000256" key="4">
    <source>
        <dbReference type="ARBA" id="ARBA00022692"/>
    </source>
</evidence>
<dbReference type="EMBL" id="VSSQ01010789">
    <property type="protein sequence ID" value="MPM45223.1"/>
    <property type="molecule type" value="Genomic_DNA"/>
</dbReference>
<reference evidence="9" key="1">
    <citation type="submission" date="2019-08" db="EMBL/GenBank/DDBJ databases">
        <authorList>
            <person name="Kucharzyk K."/>
            <person name="Murdoch R.W."/>
            <person name="Higgins S."/>
            <person name="Loffler F."/>
        </authorList>
    </citation>
    <scope>NUCLEOTIDE SEQUENCE</scope>
</reference>
<feature type="transmembrane region" description="Helical" evidence="7">
    <location>
        <begin position="57"/>
        <end position="79"/>
    </location>
</feature>
<evidence type="ECO:0000256" key="5">
    <source>
        <dbReference type="ARBA" id="ARBA00022989"/>
    </source>
</evidence>
<dbReference type="Gene3D" id="1.20.1250.20">
    <property type="entry name" value="MFS general substrate transporter like domains"/>
    <property type="match status" value="1"/>
</dbReference>
<dbReference type="InterPro" id="IPR020846">
    <property type="entry name" value="MFS_dom"/>
</dbReference>
<keyword evidence="3" id="KW-1003">Cell membrane</keyword>
<evidence type="ECO:0000256" key="3">
    <source>
        <dbReference type="ARBA" id="ARBA00022475"/>
    </source>
</evidence>
<evidence type="ECO:0000313" key="9">
    <source>
        <dbReference type="EMBL" id="MPM45223.1"/>
    </source>
</evidence>
<dbReference type="Pfam" id="PF07690">
    <property type="entry name" value="MFS_1"/>
    <property type="match status" value="1"/>
</dbReference>
<dbReference type="SUPFAM" id="SSF103473">
    <property type="entry name" value="MFS general substrate transporter"/>
    <property type="match status" value="1"/>
</dbReference>